<protein>
    <recommendedName>
        <fullName evidence="4">Excreted virulence factor EspC, type VII ESX diderm</fullName>
    </recommendedName>
</protein>
<feature type="region of interest" description="Disordered" evidence="1">
    <location>
        <begin position="1"/>
        <end position="38"/>
    </location>
</feature>
<name>A0A6L7F1V6_9ACTN</name>
<reference evidence="2 3" key="1">
    <citation type="submission" date="2019-12" db="EMBL/GenBank/DDBJ databases">
        <authorList>
            <person name="Kun Z."/>
        </authorList>
    </citation>
    <scope>NUCLEOTIDE SEQUENCE [LARGE SCALE GENOMIC DNA]</scope>
    <source>
        <strain evidence="2 3">YIM 123512</strain>
    </source>
</reference>
<evidence type="ECO:0000256" key="1">
    <source>
        <dbReference type="SAM" id="MobiDB-lite"/>
    </source>
</evidence>
<accession>A0A6L7F1V6</accession>
<feature type="compositionally biased region" description="Polar residues" evidence="1">
    <location>
        <begin position="1"/>
        <end position="17"/>
    </location>
</feature>
<keyword evidence="3" id="KW-1185">Reference proteome</keyword>
<comment type="caution">
    <text evidence="2">The sequence shown here is derived from an EMBL/GenBank/DDBJ whole genome shotgun (WGS) entry which is preliminary data.</text>
</comment>
<evidence type="ECO:0008006" key="4">
    <source>
        <dbReference type="Google" id="ProtNLM"/>
    </source>
</evidence>
<evidence type="ECO:0000313" key="2">
    <source>
        <dbReference type="EMBL" id="MXG89074.1"/>
    </source>
</evidence>
<organism evidence="2 3">
    <name type="scientific">Nocardioides flavescens</name>
    <dbReference type="NCBI Taxonomy" id="2691959"/>
    <lineage>
        <taxon>Bacteria</taxon>
        <taxon>Bacillati</taxon>
        <taxon>Actinomycetota</taxon>
        <taxon>Actinomycetes</taxon>
        <taxon>Propionibacteriales</taxon>
        <taxon>Nocardioidaceae</taxon>
        <taxon>Nocardioides</taxon>
    </lineage>
</organism>
<sequence length="112" mass="12022">MDYLDTSSQRLEETQPQPVGKRAFGSSPSSVACASDADKAKDHVRTALSDMAAGLQHYRAGFHEMSRRAEDVEVATTTELQQQFNQAEACQAPTFASPSQCVVPGTSAEDGQ</sequence>
<evidence type="ECO:0000313" key="3">
    <source>
        <dbReference type="Proteomes" id="UP000473325"/>
    </source>
</evidence>
<proteinExistence type="predicted"/>
<dbReference type="EMBL" id="WUEK01000003">
    <property type="protein sequence ID" value="MXG89074.1"/>
    <property type="molecule type" value="Genomic_DNA"/>
</dbReference>
<dbReference type="Proteomes" id="UP000473325">
    <property type="component" value="Unassembled WGS sequence"/>
</dbReference>
<dbReference type="AlphaFoldDB" id="A0A6L7F1V6"/>
<dbReference type="RefSeq" id="WP_160876155.1">
    <property type="nucleotide sequence ID" value="NZ_WUEK01000003.1"/>
</dbReference>
<gene>
    <name evidence="2" type="ORF">GRQ65_05870</name>
</gene>